<dbReference type="GO" id="GO:0045254">
    <property type="term" value="C:pyruvate dehydrogenase complex"/>
    <property type="evidence" value="ECO:0007669"/>
    <property type="project" value="InterPro"/>
</dbReference>
<dbReference type="InterPro" id="IPR045257">
    <property type="entry name" value="E2/Pdx1"/>
</dbReference>
<dbReference type="GO" id="GO:0004742">
    <property type="term" value="F:dihydrolipoyllysine-residue acetyltransferase activity"/>
    <property type="evidence" value="ECO:0007669"/>
    <property type="project" value="UniProtKB-EC"/>
</dbReference>
<keyword evidence="4" id="KW-0012">Acyltransferase</keyword>
<dbReference type="Gene3D" id="2.40.50.100">
    <property type="match status" value="1"/>
</dbReference>
<dbReference type="KEGG" id="rfo:REIFOR_01883"/>
<dbReference type="InterPro" id="IPR011053">
    <property type="entry name" value="Single_hybrid_motif"/>
</dbReference>
<dbReference type="RefSeq" id="WP_100257307.1">
    <property type="nucleotide sequence ID" value="NZ_CP011797.1"/>
</dbReference>
<dbReference type="OrthoDB" id="5738366at2"/>
<dbReference type="InterPro" id="IPR003016">
    <property type="entry name" value="2-oxoA_DH_lipoyl-BS"/>
</dbReference>
<dbReference type="InterPro" id="IPR000089">
    <property type="entry name" value="Biotin_lipoyl"/>
</dbReference>
<evidence type="ECO:0000256" key="2">
    <source>
        <dbReference type="ARBA" id="ARBA00022823"/>
    </source>
</evidence>
<dbReference type="InterPro" id="IPR036625">
    <property type="entry name" value="E3-bd_dom_sf"/>
</dbReference>
<protein>
    <submittedName>
        <fullName evidence="4">Dihydrolipoamide acetyltransferase component of pyruvate dehydrogenase complex</fullName>
        <ecNumber evidence="4">2.3.1.12</ecNumber>
    </submittedName>
</protein>
<dbReference type="PANTHER" id="PTHR23151:SF90">
    <property type="entry name" value="DIHYDROLIPOYLLYSINE-RESIDUE ACETYLTRANSFERASE COMPONENT OF PYRUVATE DEHYDROGENASE COMPLEX, MITOCHONDRIAL-RELATED"/>
    <property type="match status" value="1"/>
</dbReference>
<sequence length="330" mass="34707">MSFDIIMPVLGMNQDTGIIAQWLKQPGEWVSSGDAVLSVETDKAVQDIETRHEGYLSHVKYEEGAEVPVGDVIAQLTATPEESAASASAAPAVSAAPVPAVEKPVAAPAPIAAVADVPKAPVPIQQSSTGKILASPKAKALASERNIALADIASSGIAQPFHAHDVVNYVPMKATAKSRSKVSVKVAPEALVAMEQWLGTEGFTITRAELLAVMTAGALRLTQAIESDSDCYVTLAADETSILNPDRAGLSGIELITSAVDSTVSLWDFTDSPIASFSDDNHSGISIAFFGTSEWTVDLNYDSEVINAKQAVALLSELVLRFSQPLRQLL</sequence>
<evidence type="ECO:0000259" key="3">
    <source>
        <dbReference type="PROSITE" id="PS50968"/>
    </source>
</evidence>
<organism evidence="4 5">
    <name type="scientific">Reinekea forsetii</name>
    <dbReference type="NCBI Taxonomy" id="1336806"/>
    <lineage>
        <taxon>Bacteria</taxon>
        <taxon>Pseudomonadati</taxon>
        <taxon>Pseudomonadota</taxon>
        <taxon>Gammaproteobacteria</taxon>
        <taxon>Oceanospirillales</taxon>
        <taxon>Saccharospirillaceae</taxon>
        <taxon>Reinekea</taxon>
    </lineage>
</organism>
<dbReference type="AlphaFoldDB" id="A0A2K8KQK5"/>
<accession>A0A2K8KQK5</accession>
<dbReference type="EMBL" id="CP011797">
    <property type="protein sequence ID" value="ATX77020.1"/>
    <property type="molecule type" value="Genomic_DNA"/>
</dbReference>
<gene>
    <name evidence="4" type="ORF">REIFOR_01883</name>
</gene>
<dbReference type="Gene3D" id="4.10.320.10">
    <property type="entry name" value="E3-binding domain"/>
    <property type="match status" value="1"/>
</dbReference>
<dbReference type="EC" id="2.3.1.12" evidence="4"/>
<dbReference type="PROSITE" id="PS00189">
    <property type="entry name" value="LIPOYL"/>
    <property type="match status" value="1"/>
</dbReference>
<feature type="domain" description="Lipoyl-binding" evidence="3">
    <location>
        <begin position="2"/>
        <end position="77"/>
    </location>
</feature>
<evidence type="ECO:0000313" key="5">
    <source>
        <dbReference type="Proteomes" id="UP000229757"/>
    </source>
</evidence>
<dbReference type="PROSITE" id="PS50968">
    <property type="entry name" value="BIOTINYL_LIPOYL"/>
    <property type="match status" value="1"/>
</dbReference>
<dbReference type="SUPFAM" id="SSF47005">
    <property type="entry name" value="Peripheral subunit-binding domain of 2-oxo acid dehydrogenase complex"/>
    <property type="match status" value="1"/>
</dbReference>
<proteinExistence type="predicted"/>
<name>A0A2K8KQK5_9GAMM</name>
<keyword evidence="4" id="KW-0808">Transferase</keyword>
<dbReference type="Pfam" id="PF00364">
    <property type="entry name" value="Biotin_lipoyl"/>
    <property type="match status" value="1"/>
</dbReference>
<keyword evidence="2" id="KW-0450">Lipoyl</keyword>
<dbReference type="PANTHER" id="PTHR23151">
    <property type="entry name" value="DIHYDROLIPOAMIDE ACETYL/SUCCINYL-TRANSFERASE-RELATED"/>
    <property type="match status" value="1"/>
</dbReference>
<keyword evidence="5" id="KW-1185">Reference proteome</keyword>
<evidence type="ECO:0000313" key="4">
    <source>
        <dbReference type="EMBL" id="ATX77020.1"/>
    </source>
</evidence>
<reference evidence="4 5" key="1">
    <citation type="journal article" date="2017" name="Environ. Microbiol.">
        <title>Genomic and physiological analyses of 'Reinekea forsetii' reveal a versatile opportunistic lifestyle during spring algae blooms.</title>
        <authorList>
            <person name="Avci B."/>
            <person name="Hahnke R.L."/>
            <person name="Chafee M."/>
            <person name="Fischer T."/>
            <person name="Gruber-Vodicka H."/>
            <person name="Tegetmeyer H.E."/>
            <person name="Harder J."/>
            <person name="Fuchs B.M."/>
            <person name="Amann R.I."/>
            <person name="Teeling H."/>
        </authorList>
    </citation>
    <scope>NUCLEOTIDE SEQUENCE [LARGE SCALE GENOMIC DNA]</scope>
    <source>
        <strain evidence="4 5">Hel1_31_D35</strain>
    </source>
</reference>
<dbReference type="CDD" id="cd06849">
    <property type="entry name" value="lipoyl_domain"/>
    <property type="match status" value="1"/>
</dbReference>
<evidence type="ECO:0000256" key="1">
    <source>
        <dbReference type="ARBA" id="ARBA00001938"/>
    </source>
</evidence>
<dbReference type="Proteomes" id="UP000229757">
    <property type="component" value="Chromosome"/>
</dbReference>
<comment type="cofactor">
    <cofactor evidence="1">
        <name>(R)-lipoate</name>
        <dbReference type="ChEBI" id="CHEBI:83088"/>
    </cofactor>
</comment>
<dbReference type="SUPFAM" id="SSF51230">
    <property type="entry name" value="Single hybrid motif"/>
    <property type="match status" value="1"/>
</dbReference>
<keyword evidence="4" id="KW-0670">Pyruvate</keyword>
<dbReference type="GO" id="GO:0006086">
    <property type="term" value="P:pyruvate decarboxylation to acetyl-CoA"/>
    <property type="evidence" value="ECO:0007669"/>
    <property type="project" value="InterPro"/>
</dbReference>